<evidence type="ECO:0000313" key="1">
    <source>
        <dbReference type="EMBL" id="KAJ9633812.1"/>
    </source>
</evidence>
<gene>
    <name evidence="1" type="ORF">H2199_009225</name>
</gene>
<name>A0ACC2YF20_9PEZI</name>
<reference evidence="1" key="1">
    <citation type="submission" date="2022-10" db="EMBL/GenBank/DDBJ databases">
        <title>Culturing micro-colonial fungi from biological soil crusts in the Mojave desert and describing Neophaeococcomyces mojavensis, and introducing the new genera and species Taxawa tesnikishii.</title>
        <authorList>
            <person name="Kurbessoian T."/>
            <person name="Stajich J.E."/>
        </authorList>
    </citation>
    <scope>NUCLEOTIDE SEQUENCE</scope>
    <source>
        <strain evidence="1">JES_115</strain>
    </source>
</reference>
<organism evidence="1 2">
    <name type="scientific">Coniosporium tulheliwenetii</name>
    <dbReference type="NCBI Taxonomy" id="3383036"/>
    <lineage>
        <taxon>Eukaryota</taxon>
        <taxon>Fungi</taxon>
        <taxon>Dikarya</taxon>
        <taxon>Ascomycota</taxon>
        <taxon>Pezizomycotina</taxon>
        <taxon>Dothideomycetes</taxon>
        <taxon>Dothideomycetes incertae sedis</taxon>
        <taxon>Coniosporium</taxon>
    </lineage>
</organism>
<proteinExistence type="predicted"/>
<accession>A0ACC2YF20</accession>
<dbReference type="EMBL" id="JAPDRP010000041">
    <property type="protein sequence ID" value="KAJ9633812.1"/>
    <property type="molecule type" value="Genomic_DNA"/>
</dbReference>
<sequence>MASRKPRLVWIDTEEVSGEPGYFNPKLEQVLHIPGNDGYLGRGLHCVRGNLLRGRERTLDTLNIWYIDDFGVNNLNTNQSLHGTIPTLVGDTWGEKIWKGPMVAVMKVGNEWDPRQVTDISLAAYRDAIDYLGYFRDGYGSMVDGIGAEDRLSKKVLADRTGKVKGVRINCLGDQAGDSARQLVQVEVPKTHPLFNLEGDDPLDIPECLGWQWVVKRYASKREPRSGDGGEQDLVQNPLARLLLLQVSGNDEEWEPWPLPDFEPLFITTSDTWPECSNLPKRVDPADPFAIFELFFTEEVLNNLAEHTNEYAELQRAQDSATTKPNARP</sequence>
<comment type="caution">
    <text evidence="1">The sequence shown here is derived from an EMBL/GenBank/DDBJ whole genome shotgun (WGS) entry which is preliminary data.</text>
</comment>
<dbReference type="Proteomes" id="UP001172680">
    <property type="component" value="Unassembled WGS sequence"/>
</dbReference>
<evidence type="ECO:0000313" key="2">
    <source>
        <dbReference type="Proteomes" id="UP001172680"/>
    </source>
</evidence>
<keyword evidence="2" id="KW-1185">Reference proteome</keyword>
<protein>
    <submittedName>
        <fullName evidence="1">Uncharacterized protein</fullName>
    </submittedName>
</protein>